<dbReference type="GO" id="GO:0050661">
    <property type="term" value="F:NADP binding"/>
    <property type="evidence" value="ECO:0007669"/>
    <property type="project" value="InterPro"/>
</dbReference>
<evidence type="ECO:0000256" key="4">
    <source>
        <dbReference type="ARBA" id="ARBA00022827"/>
    </source>
</evidence>
<dbReference type="GO" id="GO:0050660">
    <property type="term" value="F:flavin adenine dinucleotide binding"/>
    <property type="evidence" value="ECO:0007669"/>
    <property type="project" value="InterPro"/>
</dbReference>
<dbReference type="PRINTS" id="PR00370">
    <property type="entry name" value="FMOXYGENASE"/>
</dbReference>
<dbReference type="PANTHER" id="PTHR23023">
    <property type="entry name" value="DIMETHYLANILINE MONOOXYGENASE"/>
    <property type="match status" value="1"/>
</dbReference>
<reference evidence="8" key="1">
    <citation type="journal article" date="2020" name="Stud. Mycol.">
        <title>101 Dothideomycetes genomes: a test case for predicting lifestyles and emergence of pathogens.</title>
        <authorList>
            <person name="Haridas S."/>
            <person name="Albert R."/>
            <person name="Binder M."/>
            <person name="Bloem J."/>
            <person name="Labutti K."/>
            <person name="Salamov A."/>
            <person name="Andreopoulos B."/>
            <person name="Baker S."/>
            <person name="Barry K."/>
            <person name="Bills G."/>
            <person name="Bluhm B."/>
            <person name="Cannon C."/>
            <person name="Castanera R."/>
            <person name="Culley D."/>
            <person name="Daum C."/>
            <person name="Ezra D."/>
            <person name="Gonzalez J."/>
            <person name="Henrissat B."/>
            <person name="Kuo A."/>
            <person name="Liang C."/>
            <person name="Lipzen A."/>
            <person name="Lutzoni F."/>
            <person name="Magnuson J."/>
            <person name="Mondo S."/>
            <person name="Nolan M."/>
            <person name="Ohm R."/>
            <person name="Pangilinan J."/>
            <person name="Park H.-J."/>
            <person name="Ramirez L."/>
            <person name="Alfaro M."/>
            <person name="Sun H."/>
            <person name="Tritt A."/>
            <person name="Yoshinaga Y."/>
            <person name="Zwiers L.-H."/>
            <person name="Turgeon B."/>
            <person name="Goodwin S."/>
            <person name="Spatafora J."/>
            <person name="Crous P."/>
            <person name="Grigoriev I."/>
        </authorList>
    </citation>
    <scope>NUCLEOTIDE SEQUENCE</scope>
    <source>
        <strain evidence="8">CBS 123094</strain>
    </source>
</reference>
<dbReference type="InterPro" id="IPR050346">
    <property type="entry name" value="FMO-like"/>
</dbReference>
<dbReference type="EMBL" id="ML977619">
    <property type="protein sequence ID" value="KAF1996914.1"/>
    <property type="molecule type" value="Genomic_DNA"/>
</dbReference>
<evidence type="ECO:0000256" key="3">
    <source>
        <dbReference type="ARBA" id="ARBA00022630"/>
    </source>
</evidence>
<gene>
    <name evidence="8" type="ORF">P154DRAFT_301275</name>
</gene>
<evidence type="ECO:0000313" key="9">
    <source>
        <dbReference type="Proteomes" id="UP000799779"/>
    </source>
</evidence>
<evidence type="ECO:0000256" key="7">
    <source>
        <dbReference type="ARBA" id="ARBA00023033"/>
    </source>
</evidence>
<keyword evidence="4" id="KW-0274">FAD</keyword>
<keyword evidence="7 8" id="KW-0503">Monooxygenase</keyword>
<name>A0A6A5W7S0_9PLEO</name>
<proteinExistence type="inferred from homology"/>
<dbReference type="Gene3D" id="3.50.50.60">
    <property type="entry name" value="FAD/NAD(P)-binding domain"/>
    <property type="match status" value="2"/>
</dbReference>
<evidence type="ECO:0000256" key="1">
    <source>
        <dbReference type="ARBA" id="ARBA00001974"/>
    </source>
</evidence>
<dbReference type="GO" id="GO:0004499">
    <property type="term" value="F:N,N-dimethylaniline monooxygenase activity"/>
    <property type="evidence" value="ECO:0007669"/>
    <property type="project" value="InterPro"/>
</dbReference>
<organism evidence="8 9">
    <name type="scientific">Amniculicola lignicola CBS 123094</name>
    <dbReference type="NCBI Taxonomy" id="1392246"/>
    <lineage>
        <taxon>Eukaryota</taxon>
        <taxon>Fungi</taxon>
        <taxon>Dikarya</taxon>
        <taxon>Ascomycota</taxon>
        <taxon>Pezizomycotina</taxon>
        <taxon>Dothideomycetes</taxon>
        <taxon>Pleosporomycetidae</taxon>
        <taxon>Pleosporales</taxon>
        <taxon>Amniculicolaceae</taxon>
        <taxon>Amniculicola</taxon>
    </lineage>
</organism>
<dbReference type="Proteomes" id="UP000799779">
    <property type="component" value="Unassembled WGS sequence"/>
</dbReference>
<keyword evidence="3" id="KW-0285">Flavoprotein</keyword>
<evidence type="ECO:0000256" key="6">
    <source>
        <dbReference type="ARBA" id="ARBA00023002"/>
    </source>
</evidence>
<keyword evidence="5" id="KW-0521">NADP</keyword>
<dbReference type="OrthoDB" id="66881at2759"/>
<evidence type="ECO:0000256" key="5">
    <source>
        <dbReference type="ARBA" id="ARBA00022857"/>
    </source>
</evidence>
<accession>A0A6A5W7S0</accession>
<evidence type="ECO:0000313" key="8">
    <source>
        <dbReference type="EMBL" id="KAF1996914.1"/>
    </source>
</evidence>
<dbReference type="InterPro" id="IPR020946">
    <property type="entry name" value="Flavin_mOase-like"/>
</dbReference>
<dbReference type="FunFam" id="3.50.50.60:FF:000138">
    <property type="entry name" value="Flavin-containing monooxygenase"/>
    <property type="match status" value="1"/>
</dbReference>
<dbReference type="Pfam" id="PF00743">
    <property type="entry name" value="FMO-like"/>
    <property type="match status" value="2"/>
</dbReference>
<protein>
    <submittedName>
        <fullName evidence="8">Flavin-containing monooxygenase</fullName>
    </submittedName>
</protein>
<keyword evidence="6" id="KW-0560">Oxidoreductase</keyword>
<dbReference type="InterPro" id="IPR036188">
    <property type="entry name" value="FAD/NAD-bd_sf"/>
</dbReference>
<dbReference type="Pfam" id="PF13450">
    <property type="entry name" value="NAD_binding_8"/>
    <property type="match status" value="1"/>
</dbReference>
<keyword evidence="9" id="KW-1185">Reference proteome</keyword>
<dbReference type="InterPro" id="IPR000960">
    <property type="entry name" value="Flavin_mOase"/>
</dbReference>
<evidence type="ECO:0000256" key="2">
    <source>
        <dbReference type="ARBA" id="ARBA00009183"/>
    </source>
</evidence>
<dbReference type="AlphaFoldDB" id="A0A6A5W7S0"/>
<comment type="cofactor">
    <cofactor evidence="1">
        <name>FAD</name>
        <dbReference type="ChEBI" id="CHEBI:57692"/>
    </cofactor>
</comment>
<sequence>MISIQAKTIAIIGAGPSGLAAAKYFRAEKAFDKIVIFEQRSTSGGVWNYTPDERDEDLFTIPQMSPRGKNQDPVWKPGRHSGKGVASFLSPVYEKLETNIPRGLMGFQDLDWPEDSQLFPKHETVLQYVQDYGKDVQDLVLYDSQVTNLNPLSDEPDSAWGVQTRNLRSQETHEEVFDAVVVANGHFIVPLIPDVPGIRDWNEQYPGAISHSKYFRRPEEFAGKKVIVVGNSASGLDISSQIATVCQQPLLWSVRSPSQFGPSPDPLKQEYPPISKFIPSTRGVEFENGAIETNIDAVVYATGYFYSLPFLEGLKPELIGNGTHVQNTYKHLFYAPRPTLSFLVLNQRVIPFPVSEAQSALLARVYSGRLSLPSVTSMRKWESDRIAEVGDGKNFHLLLFPKDGHYINELADWAETAEPRDGLDNQGKGKVPPRWGKWEFWCRENFPAIRRAFVGKGEERHSIRTLEELGFVYDGMLAKDKEEEKLI</sequence>
<dbReference type="SUPFAM" id="SSF51905">
    <property type="entry name" value="FAD/NAD(P)-binding domain"/>
    <property type="match status" value="2"/>
</dbReference>
<comment type="similarity">
    <text evidence="2">Belongs to the FMO family.</text>
</comment>